<gene>
    <name evidence="3" type="ORF">CCMP2556_LOCUS55387</name>
</gene>
<keyword evidence="4" id="KW-1185">Reference proteome</keyword>
<dbReference type="Pfam" id="PF02493">
    <property type="entry name" value="MORN"/>
    <property type="match status" value="5"/>
</dbReference>
<dbReference type="PANTHER" id="PTHR43215:SF14">
    <property type="entry name" value="RADIAL SPOKE HEAD 1 HOMOLOG"/>
    <property type="match status" value="1"/>
</dbReference>
<feature type="region of interest" description="Disordered" evidence="2">
    <location>
        <begin position="302"/>
        <end position="337"/>
    </location>
</feature>
<dbReference type="PANTHER" id="PTHR43215">
    <property type="entry name" value="RADIAL SPOKE HEAD 1 HOMOLOG"/>
    <property type="match status" value="1"/>
</dbReference>
<dbReference type="EMBL" id="CAXAMN010028950">
    <property type="protein sequence ID" value="CAK9118259.1"/>
    <property type="molecule type" value="Genomic_DNA"/>
</dbReference>
<comment type="caution">
    <text evidence="3">The sequence shown here is derived from an EMBL/GenBank/DDBJ whole genome shotgun (WGS) entry which is preliminary data.</text>
</comment>
<protein>
    <submittedName>
        <fullName evidence="3">Uncharacterized protein</fullName>
    </submittedName>
</protein>
<name>A0ABP0T1F9_9DINO</name>
<evidence type="ECO:0000256" key="1">
    <source>
        <dbReference type="ARBA" id="ARBA00022737"/>
    </source>
</evidence>
<evidence type="ECO:0000313" key="3">
    <source>
        <dbReference type="EMBL" id="CAK9118259.1"/>
    </source>
</evidence>
<evidence type="ECO:0000313" key="4">
    <source>
        <dbReference type="Proteomes" id="UP001642484"/>
    </source>
</evidence>
<dbReference type="SUPFAM" id="SSF82185">
    <property type="entry name" value="Histone H3 K4-specific methyltransferase SET7/9 N-terminal domain"/>
    <property type="match status" value="2"/>
</dbReference>
<dbReference type="SMART" id="SM00698">
    <property type="entry name" value="MORN"/>
    <property type="match status" value="6"/>
</dbReference>
<evidence type="ECO:0000256" key="2">
    <source>
        <dbReference type="SAM" id="MobiDB-lite"/>
    </source>
</evidence>
<sequence length="850" mass="92594">MDAVGRALFSGHALTAAQTFVAGVSRPKKKRELTSDLGRKDFGFAHEEFDDESGFYEGTFKVRMRNGVGHLLEANSGASYSGQFLHERRHRHGVQKYSDSSYDGFWSHGEKHGQGLFQSSTGAAVSRRTYDGKWEESLKHGAGKQLYKNGDEYHGTWYQGQCSGKGVYYHANGAEFHGAWAAGKRHGGGMYFGPKGQKEHHIYQFGVLMERRILLPGSKPPRGHRVIQPMHTDQTLKTQAHIDMLKDTMFDSIPYMGHLSVKDSTLLDLSAPSIRRQQAAANVAEMKRASALLGRGNLYPFDPEGDRLADQEEEESVPGSCATRSTEAESGDAPEPATRGECYEYQCSEGWSPKTDHHKRHGASDLECCEKTCALWSCGEGFASNEAYSTNVFQSNEMCCDKTCATVPCKAGYRNKGAEALALTHDECCEMTCALFNCTGNWTRQPSAVDRVAEDENTCCQPSCAVFDCAAVSKEAKLDAVHLPASSADVCCVKTCSFWSCPYGYVIPEEKKHLPEPSDERCCQQELCAVFGCSAGYTPNDSRAKLVGHSDAECCNATCAAFTCEAAEGWVVDPAKFKVVASDAPSCCQRSCAHHECSDQWVKTAPPEKAGDSDAECCAKTCALHACDASLGWVPNTAVAAVPGPDDASCCSPTCRRHDCSEGWVIDASKFEEEKSSDEDCCLATCSLHQCEASNGWAEDPARKNRVGQSNAECCQPTCSRHECPEGWASDPLKARVAGDSDEECCVKTCALHSCSAADRLAPKPKAEVLLGETDAQCCEHENCRKWPEALKEALDGCNATSIHDDCEHMFEKTPPNEEGLVKLSRCGYLFVSGEVYSCGASEKAHFCSP</sequence>
<organism evidence="3 4">
    <name type="scientific">Durusdinium trenchii</name>
    <dbReference type="NCBI Taxonomy" id="1381693"/>
    <lineage>
        <taxon>Eukaryota</taxon>
        <taxon>Sar</taxon>
        <taxon>Alveolata</taxon>
        <taxon>Dinophyceae</taxon>
        <taxon>Suessiales</taxon>
        <taxon>Symbiodiniaceae</taxon>
        <taxon>Durusdinium</taxon>
    </lineage>
</organism>
<dbReference type="InterPro" id="IPR003409">
    <property type="entry name" value="MORN"/>
</dbReference>
<dbReference type="Proteomes" id="UP001642484">
    <property type="component" value="Unassembled WGS sequence"/>
</dbReference>
<proteinExistence type="predicted"/>
<dbReference type="Gene3D" id="2.20.110.10">
    <property type="entry name" value="Histone H3 K4-specific methyltransferase SET7/9 N-terminal domain"/>
    <property type="match status" value="1"/>
</dbReference>
<keyword evidence="1" id="KW-0677">Repeat</keyword>
<reference evidence="3 4" key="1">
    <citation type="submission" date="2024-02" db="EMBL/GenBank/DDBJ databases">
        <authorList>
            <person name="Chen Y."/>
            <person name="Shah S."/>
            <person name="Dougan E. K."/>
            <person name="Thang M."/>
            <person name="Chan C."/>
        </authorList>
    </citation>
    <scope>NUCLEOTIDE SEQUENCE [LARGE SCALE GENOMIC DNA]</scope>
</reference>
<accession>A0ABP0T1F9</accession>